<dbReference type="RefSeq" id="WP_379050635.1">
    <property type="nucleotide sequence ID" value="NZ_JBHUIK010000001.1"/>
</dbReference>
<dbReference type="Proteomes" id="UP001597318">
    <property type="component" value="Unassembled WGS sequence"/>
</dbReference>
<feature type="domain" description="YcdB/YcdC repeated" evidence="1">
    <location>
        <begin position="244"/>
        <end position="389"/>
    </location>
</feature>
<gene>
    <name evidence="2" type="ORF">ACFSKK_06365</name>
</gene>
<comment type="caution">
    <text evidence="2">The sequence shown here is derived from an EMBL/GenBank/DDBJ whole genome shotgun (WGS) entry which is preliminary data.</text>
</comment>
<name>A0ABW5BUM9_9BACI</name>
<evidence type="ECO:0000259" key="1">
    <source>
        <dbReference type="Pfam" id="PF16244"/>
    </source>
</evidence>
<evidence type="ECO:0000313" key="2">
    <source>
        <dbReference type="EMBL" id="MFD2213314.1"/>
    </source>
</evidence>
<keyword evidence="3" id="KW-1185">Reference proteome</keyword>
<dbReference type="EMBL" id="JBHUIK010000001">
    <property type="protein sequence ID" value="MFD2213314.1"/>
    <property type="molecule type" value="Genomic_DNA"/>
</dbReference>
<organism evidence="2 3">
    <name type="scientific">Metabacillus endolithicus</name>
    <dbReference type="NCBI Taxonomy" id="1535204"/>
    <lineage>
        <taxon>Bacteria</taxon>
        <taxon>Bacillati</taxon>
        <taxon>Bacillota</taxon>
        <taxon>Bacilli</taxon>
        <taxon>Bacillales</taxon>
        <taxon>Bacillaceae</taxon>
        <taxon>Metabacillus</taxon>
    </lineage>
</organism>
<feature type="domain" description="YcdB/YcdC repeated" evidence="1">
    <location>
        <begin position="5"/>
        <end position="144"/>
    </location>
</feature>
<reference evidence="3" key="1">
    <citation type="journal article" date="2019" name="Int. J. Syst. Evol. Microbiol.">
        <title>The Global Catalogue of Microorganisms (GCM) 10K type strain sequencing project: providing services to taxonomists for standard genome sequencing and annotation.</title>
        <authorList>
            <consortium name="The Broad Institute Genomics Platform"/>
            <consortium name="The Broad Institute Genome Sequencing Center for Infectious Disease"/>
            <person name="Wu L."/>
            <person name="Ma J."/>
        </authorList>
    </citation>
    <scope>NUCLEOTIDE SEQUENCE [LARGE SCALE GENOMIC DNA]</scope>
    <source>
        <strain evidence="3">CGMCC 1.15474</strain>
    </source>
</reference>
<dbReference type="InterPro" id="IPR032599">
    <property type="entry name" value="YcdB/YcdC_rep_domain"/>
</dbReference>
<sequence length="467" mass="54850">MNITELRERALEIGKVTEDFDLEIEELQLEEEVACFAWKHRKNEDNGIWIEISTNGTLLDLNKDLLSPSALIFSEKQLYEMAIDFVLNHYPSALQQFAFEEWKREENRGYRLSYVQKVEGLALPHTGFWLSILEDGEVVLFKYVGMAEDIRIPQLIMEKEKIKERFLRELEMELQTTNLSNELYNFTGASSKLVYEPSFPFSYLCADGTSVLEDVEEDTEEELELVSPPKIERLLNELIGFNEDEYEKIRESDLGDEIGSVWRPKNFTSEVEGTSISDFFQKRNQLTLKFKHDKKTNHLRGVFSFLDRKGELFLNEEQCKKLALEFLFTLYPNADEFLRMVRRISQDEEEGNFIHFHFNIHWGNVRNRFGSAWIGVNRTTGTIDHYLGPDMNLEDLKKINTKPDISIQEAVRNYQKDFDVKLEWKIEYQDHTSHYVLVYVPDFPRLEGKVAFIDAQNGEVIVSKEYF</sequence>
<dbReference type="Pfam" id="PF16244">
    <property type="entry name" value="DUF4901"/>
    <property type="match status" value="2"/>
</dbReference>
<evidence type="ECO:0000313" key="3">
    <source>
        <dbReference type="Proteomes" id="UP001597318"/>
    </source>
</evidence>
<accession>A0ABW5BUM9</accession>
<protein>
    <submittedName>
        <fullName evidence="2">YcdB/YcdC domain-containing protein</fullName>
    </submittedName>
</protein>
<proteinExistence type="predicted"/>